<feature type="transmembrane region" description="Helical" evidence="10">
    <location>
        <begin position="51"/>
        <end position="71"/>
    </location>
</feature>
<evidence type="ECO:0000256" key="4">
    <source>
        <dbReference type="ARBA" id="ARBA00022679"/>
    </source>
</evidence>
<evidence type="ECO:0000256" key="5">
    <source>
        <dbReference type="ARBA" id="ARBA00022741"/>
    </source>
</evidence>
<dbReference type="Proteomes" id="UP001237194">
    <property type="component" value="Unassembled WGS sequence"/>
</dbReference>
<dbReference type="PANTHER" id="PTHR24421">
    <property type="entry name" value="NITRATE/NITRITE SENSOR PROTEIN NARX-RELATED"/>
    <property type="match status" value="1"/>
</dbReference>
<dbReference type="SUPFAM" id="SSF55874">
    <property type="entry name" value="ATPase domain of HSP90 chaperone/DNA topoisomerase II/histidine kinase"/>
    <property type="match status" value="1"/>
</dbReference>
<protein>
    <recommendedName>
        <fullName evidence="2">histidine kinase</fullName>
        <ecNumber evidence="2">2.7.13.3</ecNumber>
    </recommendedName>
</protein>
<evidence type="ECO:0000256" key="6">
    <source>
        <dbReference type="ARBA" id="ARBA00022777"/>
    </source>
</evidence>
<evidence type="ECO:0000313" key="13">
    <source>
        <dbReference type="EMBL" id="MDJ1639483.1"/>
    </source>
</evidence>
<dbReference type="InterPro" id="IPR003594">
    <property type="entry name" value="HATPase_dom"/>
</dbReference>
<evidence type="ECO:0000256" key="1">
    <source>
        <dbReference type="ARBA" id="ARBA00000085"/>
    </source>
</evidence>
<keyword evidence="5" id="KW-0547">Nucleotide-binding</keyword>
<evidence type="ECO:0000259" key="12">
    <source>
        <dbReference type="Pfam" id="PF07730"/>
    </source>
</evidence>
<dbReference type="CDD" id="cd16917">
    <property type="entry name" value="HATPase_UhpB-NarQ-NarX-like"/>
    <property type="match status" value="1"/>
</dbReference>
<comment type="caution">
    <text evidence="13">The sequence shown here is derived from an EMBL/GenBank/DDBJ whole genome shotgun (WGS) entry which is preliminary data.</text>
</comment>
<feature type="transmembrane region" description="Helical" evidence="10">
    <location>
        <begin position="77"/>
        <end position="101"/>
    </location>
</feature>
<evidence type="ECO:0000256" key="8">
    <source>
        <dbReference type="ARBA" id="ARBA00023012"/>
    </source>
</evidence>
<reference evidence="13 14" key="1">
    <citation type="submission" date="2023-04" db="EMBL/GenBank/DDBJ databases">
        <title>A novel species of the genus Streptomyces: Streptomyces pakalii sp. nov. isolated from a Mexican soil jungle.</title>
        <authorList>
            <person name="Chavez-Hernandez M.A."/>
            <person name="Ortiz-Alvarez J."/>
            <person name="Villa-Tanaca L."/>
            <person name="Hernandez-Rodriguez C."/>
        </authorList>
    </citation>
    <scope>NUCLEOTIDE SEQUENCE [LARGE SCALE GENOMIC DNA]</scope>
    <source>
        <strain evidence="13 14">ENCB-J15</strain>
    </source>
</reference>
<accession>A0ABT7D1U7</accession>
<evidence type="ECO:0000256" key="7">
    <source>
        <dbReference type="ARBA" id="ARBA00022840"/>
    </source>
</evidence>
<proteinExistence type="predicted"/>
<feature type="transmembrane region" description="Helical" evidence="10">
    <location>
        <begin position="20"/>
        <end position="39"/>
    </location>
</feature>
<evidence type="ECO:0000256" key="10">
    <source>
        <dbReference type="SAM" id="Phobius"/>
    </source>
</evidence>
<keyword evidence="10" id="KW-0812">Transmembrane</keyword>
<dbReference type="InterPro" id="IPR050482">
    <property type="entry name" value="Sensor_HK_TwoCompSys"/>
</dbReference>
<feature type="region of interest" description="Disordered" evidence="9">
    <location>
        <begin position="372"/>
        <end position="437"/>
    </location>
</feature>
<keyword evidence="8" id="KW-0902">Two-component regulatory system</keyword>
<evidence type="ECO:0000256" key="3">
    <source>
        <dbReference type="ARBA" id="ARBA00022553"/>
    </source>
</evidence>
<dbReference type="InterPro" id="IPR011712">
    <property type="entry name" value="Sig_transdc_His_kin_sub3_dim/P"/>
</dbReference>
<comment type="catalytic activity">
    <reaction evidence="1">
        <text>ATP + protein L-histidine = ADP + protein N-phospho-L-histidine.</text>
        <dbReference type="EC" id="2.7.13.3"/>
    </reaction>
</comment>
<evidence type="ECO:0000256" key="9">
    <source>
        <dbReference type="SAM" id="MobiDB-lite"/>
    </source>
</evidence>
<dbReference type="PANTHER" id="PTHR24421:SF10">
    <property type="entry name" value="NITRATE_NITRITE SENSOR PROTEIN NARQ"/>
    <property type="match status" value="1"/>
</dbReference>
<keyword evidence="6 13" id="KW-0418">Kinase</keyword>
<dbReference type="InterPro" id="IPR036890">
    <property type="entry name" value="HATPase_C_sf"/>
</dbReference>
<feature type="domain" description="Histidine kinase/HSP90-like ATPase" evidence="11">
    <location>
        <begin position="304"/>
        <end position="392"/>
    </location>
</feature>
<dbReference type="Pfam" id="PF07730">
    <property type="entry name" value="HisKA_3"/>
    <property type="match status" value="1"/>
</dbReference>
<dbReference type="Pfam" id="PF02518">
    <property type="entry name" value="HATPase_c"/>
    <property type="match status" value="1"/>
</dbReference>
<evidence type="ECO:0000313" key="14">
    <source>
        <dbReference type="Proteomes" id="UP001237194"/>
    </source>
</evidence>
<dbReference type="GO" id="GO:0016301">
    <property type="term" value="F:kinase activity"/>
    <property type="evidence" value="ECO:0007669"/>
    <property type="project" value="UniProtKB-KW"/>
</dbReference>
<dbReference type="Gene3D" id="3.30.565.10">
    <property type="entry name" value="Histidine kinase-like ATPase, C-terminal domain"/>
    <property type="match status" value="1"/>
</dbReference>
<sequence length="437" mass="46094">METDAVPRRRPVPRRGPWQETVRIGAAAVVGVLLWLLTGSMLPRGCAADSCSWYVTGDPLVALGCLTAVAWRRRFPVPVALAVTVASAASALATGAALLAIGSLAARRRPAEIAPVVAAFVVAPLFTTGLYPVERSPGSPWIQLGLQLLTAGFAVATGWAVGARRAEVLSLRERARGAEREQAALADRARVLERNRIAREMHDSLAHRISLVALQAGALDHRPDLPDEERAVLVRGIADGSYRALEDLRDVLGVLRAEQPDRPAPPRPSYDRVPALVDDARASGMDVTLTVDTAGEPPDAVGDLCYRVVREALTNAAKHAPGAPVRVTLDGAPGGALGIVVRNGPAARTRTGPPASGYGLPGLAERVRAVGGTIGHHPAPDGGFTLTARLPWPEDEPGPRPSTDEPERTAGKDEPARPPRHGPARPSLPGDEPERRS</sequence>
<keyword evidence="10" id="KW-0472">Membrane</keyword>
<feature type="domain" description="Signal transduction histidine kinase subgroup 3 dimerisation and phosphoacceptor" evidence="12">
    <location>
        <begin position="193"/>
        <end position="258"/>
    </location>
</feature>
<organism evidence="13 14">
    <name type="scientific">Streptomyces pakalii</name>
    <dbReference type="NCBI Taxonomy" id="3036494"/>
    <lineage>
        <taxon>Bacteria</taxon>
        <taxon>Bacillati</taxon>
        <taxon>Actinomycetota</taxon>
        <taxon>Actinomycetes</taxon>
        <taxon>Kitasatosporales</taxon>
        <taxon>Streptomycetaceae</taxon>
        <taxon>Streptomyces</taxon>
    </lineage>
</organism>
<dbReference type="EMBL" id="JARWAF010000001">
    <property type="protein sequence ID" value="MDJ1639483.1"/>
    <property type="molecule type" value="Genomic_DNA"/>
</dbReference>
<keyword evidence="14" id="KW-1185">Reference proteome</keyword>
<feature type="transmembrane region" description="Helical" evidence="10">
    <location>
        <begin position="144"/>
        <end position="162"/>
    </location>
</feature>
<dbReference type="RefSeq" id="WP_283890896.1">
    <property type="nucleotide sequence ID" value="NZ_JARWAF010000001.1"/>
</dbReference>
<dbReference type="EC" id="2.7.13.3" evidence="2"/>
<evidence type="ECO:0000259" key="11">
    <source>
        <dbReference type="Pfam" id="PF02518"/>
    </source>
</evidence>
<feature type="transmembrane region" description="Helical" evidence="10">
    <location>
        <begin position="113"/>
        <end position="132"/>
    </location>
</feature>
<gene>
    <name evidence="13" type="ORF">P5W92_03585</name>
</gene>
<keyword evidence="10" id="KW-1133">Transmembrane helix</keyword>
<keyword evidence="3" id="KW-0597">Phosphoprotein</keyword>
<name>A0ABT7D1U7_9ACTN</name>
<keyword evidence="7" id="KW-0067">ATP-binding</keyword>
<dbReference type="Gene3D" id="1.20.5.1930">
    <property type="match status" value="1"/>
</dbReference>
<keyword evidence="4" id="KW-0808">Transferase</keyword>
<feature type="compositionally biased region" description="Basic and acidic residues" evidence="9">
    <location>
        <begin position="402"/>
        <end position="417"/>
    </location>
</feature>
<evidence type="ECO:0000256" key="2">
    <source>
        <dbReference type="ARBA" id="ARBA00012438"/>
    </source>
</evidence>